<keyword evidence="11" id="KW-0472">Membrane</keyword>
<comment type="subcellular location">
    <subcellularLocation>
        <location evidence="2">Mitochondrion inner membrane</location>
        <topology evidence="2">Peripheral membrane protein</topology>
        <orientation evidence="2">Matrix side</orientation>
    </subcellularLocation>
</comment>
<comment type="subunit">
    <text evidence="4">Complex I is composed of 45 different subunits.</text>
</comment>
<name>A0A9D4THS4_CHLVU</name>
<evidence type="ECO:0000256" key="5">
    <source>
        <dbReference type="ARBA" id="ARBA00022448"/>
    </source>
</evidence>
<dbReference type="Proteomes" id="UP001055712">
    <property type="component" value="Unassembled WGS sequence"/>
</dbReference>
<evidence type="ECO:0000256" key="9">
    <source>
        <dbReference type="ARBA" id="ARBA00022982"/>
    </source>
</evidence>
<accession>A0A9D4THS4</accession>
<evidence type="ECO:0000256" key="2">
    <source>
        <dbReference type="ARBA" id="ARBA00004443"/>
    </source>
</evidence>
<evidence type="ECO:0000256" key="10">
    <source>
        <dbReference type="ARBA" id="ARBA00023128"/>
    </source>
</evidence>
<reference evidence="13" key="2">
    <citation type="submission" date="2020-11" db="EMBL/GenBank/DDBJ databases">
        <authorList>
            <person name="Cecchin M."/>
            <person name="Marcolungo L."/>
            <person name="Rossato M."/>
            <person name="Girolomoni L."/>
            <person name="Cosentino E."/>
            <person name="Cuine S."/>
            <person name="Li-Beisson Y."/>
            <person name="Delledonne M."/>
            <person name="Ballottari M."/>
        </authorList>
    </citation>
    <scope>NUCLEOTIDE SEQUENCE</scope>
    <source>
        <strain evidence="13">211/11P</strain>
        <tissue evidence="13">Whole cell</tissue>
    </source>
</reference>
<evidence type="ECO:0000256" key="11">
    <source>
        <dbReference type="ARBA" id="ARBA00023136"/>
    </source>
</evidence>
<sequence length="125" mass="13991">MASWARVAGACATATRSLLRQDSQLARSALQSSPQARGFASGGHHDSVTHAGVTIHKAAKWHVYTGQAFAGIMWFWVFYRFYHDYDHFMYGPAAHFEHEIAHEEEHGSAQHTNEAHSGTQQSEEH</sequence>
<dbReference type="PANTHER" id="PTHR15223">
    <property type="entry name" value="NADH-UBIQUINONE OXIDOREDUCTASE AGGG SUBUNIT"/>
    <property type="match status" value="1"/>
</dbReference>
<keyword evidence="5" id="KW-0813">Transport</keyword>
<feature type="region of interest" description="Disordered" evidence="12">
    <location>
        <begin position="100"/>
        <end position="125"/>
    </location>
</feature>
<evidence type="ECO:0000256" key="12">
    <source>
        <dbReference type="SAM" id="MobiDB-lite"/>
    </source>
</evidence>
<evidence type="ECO:0000313" key="13">
    <source>
        <dbReference type="EMBL" id="KAI3425974.1"/>
    </source>
</evidence>
<gene>
    <name evidence="13" type="ORF">D9Q98_007942</name>
</gene>
<evidence type="ECO:0000256" key="7">
    <source>
        <dbReference type="ARBA" id="ARBA00022792"/>
    </source>
</evidence>
<organism evidence="13 14">
    <name type="scientific">Chlorella vulgaris</name>
    <name type="common">Green alga</name>
    <dbReference type="NCBI Taxonomy" id="3077"/>
    <lineage>
        <taxon>Eukaryota</taxon>
        <taxon>Viridiplantae</taxon>
        <taxon>Chlorophyta</taxon>
        <taxon>core chlorophytes</taxon>
        <taxon>Trebouxiophyceae</taxon>
        <taxon>Chlorellales</taxon>
        <taxon>Chlorellaceae</taxon>
        <taxon>Chlorella clade</taxon>
        <taxon>Chlorella</taxon>
    </lineage>
</organism>
<evidence type="ECO:0000256" key="8">
    <source>
        <dbReference type="ARBA" id="ARBA00022946"/>
    </source>
</evidence>
<reference evidence="13" key="1">
    <citation type="journal article" date="2019" name="Plant J.">
        <title>Chlorella vulgaris genome assembly and annotation reveals the molecular basis for metabolic acclimation to high light conditions.</title>
        <authorList>
            <person name="Cecchin M."/>
            <person name="Marcolungo L."/>
            <person name="Rossato M."/>
            <person name="Girolomoni L."/>
            <person name="Cosentino E."/>
            <person name="Cuine S."/>
            <person name="Li-Beisson Y."/>
            <person name="Delledonne M."/>
            <person name="Ballottari M."/>
        </authorList>
    </citation>
    <scope>NUCLEOTIDE SEQUENCE</scope>
    <source>
        <strain evidence="13">211/11P</strain>
    </source>
</reference>
<evidence type="ECO:0000256" key="6">
    <source>
        <dbReference type="ARBA" id="ARBA00022660"/>
    </source>
</evidence>
<dbReference type="InterPro" id="IPR026627">
    <property type="entry name" value="NDUFB2_animal"/>
</dbReference>
<dbReference type="GO" id="GO:0005743">
    <property type="term" value="C:mitochondrial inner membrane"/>
    <property type="evidence" value="ECO:0007669"/>
    <property type="project" value="UniProtKB-SubCell"/>
</dbReference>
<dbReference type="AlphaFoldDB" id="A0A9D4THS4"/>
<keyword evidence="14" id="KW-1185">Reference proteome</keyword>
<comment type="similarity">
    <text evidence="3">Belongs to the complex I NDUFB2 subunit family.</text>
</comment>
<keyword evidence="10" id="KW-0496">Mitochondrion</keyword>
<keyword evidence="9" id="KW-0249">Electron transport</keyword>
<keyword evidence="7" id="KW-0999">Mitochondrion inner membrane</keyword>
<dbReference type="GO" id="GO:0045271">
    <property type="term" value="C:respiratory chain complex I"/>
    <property type="evidence" value="ECO:0007669"/>
    <property type="project" value="InterPro"/>
</dbReference>
<feature type="compositionally biased region" description="Polar residues" evidence="12">
    <location>
        <begin position="109"/>
        <end position="125"/>
    </location>
</feature>
<keyword evidence="8" id="KW-0809">Transit peptide</keyword>
<dbReference type="GO" id="GO:0032981">
    <property type="term" value="P:mitochondrial respiratory chain complex I assembly"/>
    <property type="evidence" value="ECO:0007669"/>
    <property type="project" value="TreeGrafter"/>
</dbReference>
<evidence type="ECO:0000256" key="3">
    <source>
        <dbReference type="ARBA" id="ARBA00005923"/>
    </source>
</evidence>
<dbReference type="Pfam" id="PF14813">
    <property type="entry name" value="NADH_B2"/>
    <property type="match status" value="1"/>
</dbReference>
<evidence type="ECO:0000313" key="14">
    <source>
        <dbReference type="Proteomes" id="UP001055712"/>
    </source>
</evidence>
<evidence type="ECO:0000256" key="1">
    <source>
        <dbReference type="ARBA" id="ARBA00003195"/>
    </source>
</evidence>
<protein>
    <submittedName>
        <fullName evidence="13">Uncharacterized protein</fullName>
    </submittedName>
</protein>
<proteinExistence type="inferred from homology"/>
<comment type="caution">
    <text evidence="13">The sequence shown here is derived from an EMBL/GenBank/DDBJ whole genome shotgun (WGS) entry which is preliminary data.</text>
</comment>
<evidence type="ECO:0000256" key="4">
    <source>
        <dbReference type="ARBA" id="ARBA00011533"/>
    </source>
</evidence>
<comment type="function">
    <text evidence="1">Accessory subunit of the mitochondrial membrane respiratory chain NADH dehydrogenase (Complex I), that is believed not to be involved in catalysis. Complex I functions in the transfer of electrons from NADH to the respiratory chain. The immediate electron acceptor for the enzyme is believed to be ubiquinone.</text>
</comment>
<dbReference type="OrthoDB" id="531564at2759"/>
<dbReference type="PANTHER" id="PTHR15223:SF1">
    <property type="entry name" value="NADH DEHYDROGENASE [UBIQUINONE] 1 BETA SUBCOMPLEX SUBUNIT 2, MITOCHONDRIAL"/>
    <property type="match status" value="1"/>
</dbReference>
<keyword evidence="6" id="KW-0679">Respiratory chain</keyword>
<dbReference type="EMBL" id="SIDB01000011">
    <property type="protein sequence ID" value="KAI3425974.1"/>
    <property type="molecule type" value="Genomic_DNA"/>
</dbReference>